<feature type="region of interest" description="Disordered" evidence="1">
    <location>
        <begin position="1"/>
        <end position="22"/>
    </location>
</feature>
<feature type="region of interest" description="Disordered" evidence="1">
    <location>
        <begin position="55"/>
        <end position="75"/>
    </location>
</feature>
<feature type="compositionally biased region" description="Polar residues" evidence="1">
    <location>
        <begin position="59"/>
        <end position="68"/>
    </location>
</feature>
<reference evidence="4" key="2">
    <citation type="submission" date="2020-04" db="EMBL/GenBank/DDBJ databases">
        <authorList>
            <consortium name="NCBI Genome Project"/>
        </authorList>
    </citation>
    <scope>NUCLEOTIDE SEQUENCE</scope>
    <source>
        <strain evidence="4">CBS 304.34</strain>
    </source>
</reference>
<accession>A0A6A6ZB38</accession>
<feature type="region of interest" description="Disordered" evidence="1">
    <location>
        <begin position="183"/>
        <end position="202"/>
    </location>
</feature>
<feature type="compositionally biased region" description="Polar residues" evidence="1">
    <location>
        <begin position="246"/>
        <end position="260"/>
    </location>
</feature>
<evidence type="ECO:0000313" key="2">
    <source>
        <dbReference type="EMBL" id="KAF2817909.1"/>
    </source>
</evidence>
<dbReference type="AlphaFoldDB" id="A0A6A6ZB38"/>
<reference evidence="2 4" key="1">
    <citation type="journal article" date="2020" name="Stud. Mycol.">
        <title>101 Dothideomycetes genomes: a test case for predicting lifestyles and emergence of pathogens.</title>
        <authorList>
            <person name="Haridas S."/>
            <person name="Albert R."/>
            <person name="Binder M."/>
            <person name="Bloem J."/>
            <person name="Labutti K."/>
            <person name="Salamov A."/>
            <person name="Andreopoulos B."/>
            <person name="Baker S."/>
            <person name="Barry K."/>
            <person name="Bills G."/>
            <person name="Bluhm B."/>
            <person name="Cannon C."/>
            <person name="Castanera R."/>
            <person name="Culley D."/>
            <person name="Daum C."/>
            <person name="Ezra D."/>
            <person name="Gonzalez J."/>
            <person name="Henrissat B."/>
            <person name="Kuo A."/>
            <person name="Liang C."/>
            <person name="Lipzen A."/>
            <person name="Lutzoni F."/>
            <person name="Magnuson J."/>
            <person name="Mondo S."/>
            <person name="Nolan M."/>
            <person name="Ohm R."/>
            <person name="Pangilinan J."/>
            <person name="Park H.-J."/>
            <person name="Ramirez L."/>
            <person name="Alfaro M."/>
            <person name="Sun H."/>
            <person name="Tritt A."/>
            <person name="Yoshinaga Y."/>
            <person name="Zwiers L.-H."/>
            <person name="Turgeon B."/>
            <person name="Goodwin S."/>
            <person name="Spatafora J."/>
            <person name="Crous P."/>
            <person name="Grigoriev I."/>
        </authorList>
    </citation>
    <scope>NUCLEOTIDE SEQUENCE</scope>
    <source>
        <strain evidence="2 4">CBS 304.34</strain>
    </source>
</reference>
<organism evidence="2">
    <name type="scientific">Mytilinidion resinicola</name>
    <dbReference type="NCBI Taxonomy" id="574789"/>
    <lineage>
        <taxon>Eukaryota</taxon>
        <taxon>Fungi</taxon>
        <taxon>Dikarya</taxon>
        <taxon>Ascomycota</taxon>
        <taxon>Pezizomycotina</taxon>
        <taxon>Dothideomycetes</taxon>
        <taxon>Pleosporomycetidae</taxon>
        <taxon>Mytilinidiales</taxon>
        <taxon>Mytilinidiaceae</taxon>
        <taxon>Mytilinidion</taxon>
    </lineage>
</organism>
<dbReference type="EMBL" id="MU003692">
    <property type="protein sequence ID" value="KAF2817909.1"/>
    <property type="molecule type" value="Genomic_DNA"/>
</dbReference>
<feature type="region of interest" description="Disordered" evidence="1">
    <location>
        <begin position="238"/>
        <end position="268"/>
    </location>
</feature>
<evidence type="ECO:0000313" key="3">
    <source>
        <dbReference type="Proteomes" id="UP000504636"/>
    </source>
</evidence>
<feature type="compositionally biased region" description="Basic and acidic residues" evidence="1">
    <location>
        <begin position="1"/>
        <end position="13"/>
    </location>
</feature>
<protein>
    <submittedName>
        <fullName evidence="2 4">Uncharacterized protein</fullName>
    </submittedName>
</protein>
<dbReference type="Proteomes" id="UP000504636">
    <property type="component" value="Unplaced"/>
</dbReference>
<keyword evidence="3" id="KW-1185">Reference proteome</keyword>
<dbReference type="RefSeq" id="XP_033584873.1">
    <property type="nucleotide sequence ID" value="XM_033724818.1"/>
</dbReference>
<sequence length="342" mass="37060">MKPDRSDISRAPEAELQDPPHQWLQADWRTNIDYFELPEQTAPMFLSTIASRGTERETNPYSAHQGATSRHDSVHHGLGLSTDASAAAVPHQPHNSHDVSDTTAMMEREEFTSSAVPDNHLLRDFHEELLPFDFPGAVFAPSSSEHGALSNAARTDYPESNGGLPITSRSNLHTAVAGRSELYQSGLREDTGAHTGTGRGAIIKRKRIPSSSIVYPNYQPHTSDDTLGLAPAWRPTIGLPDHASIAPSNPTSRQHDTPSPAQAVPGTPGSVLSELLGRISDTNLIFVLERVRVCAREGCARLAPEGGPRGRFCSERCKVMNRRAVKAPLHYHSGNCEGPAPA</sequence>
<proteinExistence type="predicted"/>
<reference evidence="4" key="3">
    <citation type="submission" date="2025-04" db="UniProtKB">
        <authorList>
            <consortium name="RefSeq"/>
        </authorList>
    </citation>
    <scope>IDENTIFICATION</scope>
    <source>
        <strain evidence="4">CBS 304.34</strain>
    </source>
</reference>
<gene>
    <name evidence="2 4" type="ORF">BDZ99DRAFT_514130</name>
</gene>
<evidence type="ECO:0000313" key="4">
    <source>
        <dbReference type="RefSeq" id="XP_033584873.1"/>
    </source>
</evidence>
<name>A0A6A6ZB38_9PEZI</name>
<evidence type="ECO:0000256" key="1">
    <source>
        <dbReference type="SAM" id="MobiDB-lite"/>
    </source>
</evidence>
<dbReference type="GeneID" id="54465711"/>
<feature type="region of interest" description="Disordered" evidence="1">
    <location>
        <begin position="148"/>
        <end position="171"/>
    </location>
</feature>